<dbReference type="InterPro" id="IPR029063">
    <property type="entry name" value="SAM-dependent_MTases_sf"/>
</dbReference>
<keyword evidence="1 5" id="KW-0489">Methyltransferase</keyword>
<evidence type="ECO:0000256" key="1">
    <source>
        <dbReference type="ARBA" id="ARBA00022603"/>
    </source>
</evidence>
<dbReference type="InterPro" id="IPR007848">
    <property type="entry name" value="Small_mtfrase_dom"/>
</dbReference>
<organism evidence="5 6">
    <name type="scientific">Sphingomonas rustica</name>
    <dbReference type="NCBI Taxonomy" id="3103142"/>
    <lineage>
        <taxon>Bacteria</taxon>
        <taxon>Pseudomonadati</taxon>
        <taxon>Pseudomonadota</taxon>
        <taxon>Alphaproteobacteria</taxon>
        <taxon>Sphingomonadales</taxon>
        <taxon>Sphingomonadaceae</taxon>
        <taxon>Sphingomonas</taxon>
    </lineage>
</organism>
<evidence type="ECO:0000313" key="5">
    <source>
        <dbReference type="EMBL" id="MEN3748010.1"/>
    </source>
</evidence>
<evidence type="ECO:0000256" key="3">
    <source>
        <dbReference type="ARBA" id="ARBA00022691"/>
    </source>
</evidence>
<dbReference type="GO" id="GO:0008168">
    <property type="term" value="F:methyltransferase activity"/>
    <property type="evidence" value="ECO:0007669"/>
    <property type="project" value="UniProtKB-KW"/>
</dbReference>
<dbReference type="InterPro" id="IPR046977">
    <property type="entry name" value="RsmC/RlmG"/>
</dbReference>
<dbReference type="RefSeq" id="WP_346247027.1">
    <property type="nucleotide sequence ID" value="NZ_JBDIZK010000007.1"/>
</dbReference>
<evidence type="ECO:0000259" key="4">
    <source>
        <dbReference type="Pfam" id="PF05175"/>
    </source>
</evidence>
<reference evidence="5 6" key="1">
    <citation type="submission" date="2024-05" db="EMBL/GenBank/DDBJ databases">
        <title>Sphingomonas sp. HF-S3 16S ribosomal RNA gene Genome sequencing and assembly.</title>
        <authorList>
            <person name="Lee H."/>
        </authorList>
    </citation>
    <scope>NUCLEOTIDE SEQUENCE [LARGE SCALE GENOMIC DNA]</scope>
    <source>
        <strain evidence="5 6">HF-S3</strain>
    </source>
</reference>
<dbReference type="GO" id="GO:0032259">
    <property type="term" value="P:methylation"/>
    <property type="evidence" value="ECO:0007669"/>
    <property type="project" value="UniProtKB-KW"/>
</dbReference>
<evidence type="ECO:0000256" key="2">
    <source>
        <dbReference type="ARBA" id="ARBA00022679"/>
    </source>
</evidence>
<protein>
    <submittedName>
        <fullName evidence="5">Methyltransferase</fullName>
    </submittedName>
</protein>
<gene>
    <name evidence="5" type="ORF">TPR58_12615</name>
</gene>
<comment type="caution">
    <text evidence="5">The sequence shown here is derived from an EMBL/GenBank/DDBJ whole genome shotgun (WGS) entry which is preliminary data.</text>
</comment>
<dbReference type="SUPFAM" id="SSF53335">
    <property type="entry name" value="S-adenosyl-L-methionine-dependent methyltransferases"/>
    <property type="match status" value="1"/>
</dbReference>
<keyword evidence="2" id="KW-0808">Transferase</keyword>
<keyword evidence="3" id="KW-0949">S-adenosyl-L-methionine</keyword>
<accession>A0ABV0B8W3</accession>
<keyword evidence="6" id="KW-1185">Reference proteome</keyword>
<sequence>MTVDDLPQLIAVLKARGYDFAAPTPATHDRVLARAPGRMGWTLTDILGWSLAFEPGSIDAEVEALLDAAGAIEPADSGVRSRLRASTLDEDCYLHSAFPTDDRDAVFFGPDSYRFARLIREVLGRRPVAGGARIVDIGTGSGVGGIVAARHAPGASLTLTDVNAQALRLAAANAAGAGLSPALREGSILAGLSDAIDLALANPPYLLDSQGRTYRDGGDLHGAALSIDMAAAVLPRLAPGGRFILYTGSAIVAGADRLGARLHALAQQEGCGLDYDVIDIDVFGEELARDAYRDVDRIAIVSAVFTRPD</sequence>
<dbReference type="Pfam" id="PF05175">
    <property type="entry name" value="MTS"/>
    <property type="match status" value="1"/>
</dbReference>
<evidence type="ECO:0000313" key="6">
    <source>
        <dbReference type="Proteomes" id="UP001427805"/>
    </source>
</evidence>
<dbReference type="PANTHER" id="PTHR47816">
    <property type="entry name" value="RIBOSOMAL RNA SMALL SUBUNIT METHYLTRANSFERASE C"/>
    <property type="match status" value="1"/>
</dbReference>
<dbReference type="Gene3D" id="3.40.50.150">
    <property type="entry name" value="Vaccinia Virus protein VP39"/>
    <property type="match status" value="1"/>
</dbReference>
<feature type="domain" description="Methyltransferase small" evidence="4">
    <location>
        <begin position="131"/>
        <end position="206"/>
    </location>
</feature>
<name>A0ABV0B8W3_9SPHN</name>
<dbReference type="PANTHER" id="PTHR47816:SF4">
    <property type="entry name" value="RIBOSOMAL RNA SMALL SUBUNIT METHYLTRANSFERASE C"/>
    <property type="match status" value="1"/>
</dbReference>
<proteinExistence type="predicted"/>
<dbReference type="EMBL" id="JBDIZK010000007">
    <property type="protein sequence ID" value="MEN3748010.1"/>
    <property type="molecule type" value="Genomic_DNA"/>
</dbReference>
<dbReference type="Proteomes" id="UP001427805">
    <property type="component" value="Unassembled WGS sequence"/>
</dbReference>